<organism evidence="1 2">
    <name type="scientific">Fervidobacterium pennivorans (strain DSM 9078 / Ven5)</name>
    <dbReference type="NCBI Taxonomy" id="771875"/>
    <lineage>
        <taxon>Bacteria</taxon>
        <taxon>Thermotogati</taxon>
        <taxon>Thermotogota</taxon>
        <taxon>Thermotogae</taxon>
        <taxon>Thermotogales</taxon>
        <taxon>Fervidobacteriaceae</taxon>
        <taxon>Fervidobacterium</taxon>
    </lineage>
</organism>
<sequence length="56" mass="6321">MAISIAFFHNYTLSSLQVNTIATEPVERQVGRGAFRGREKVDSRELLDEAEVRIQA</sequence>
<dbReference type="HOGENOM" id="CLU_3007609_0_0_0"/>
<name>H9UDP1_FERPD</name>
<dbReference type="AlphaFoldDB" id="H9UDP1"/>
<accession>H9UDP1</accession>
<dbReference type="KEGG" id="fpe:Ferpe_1570"/>
<dbReference type="EMBL" id="CP003260">
    <property type="protein sequence ID" value="AFG35634.1"/>
    <property type="molecule type" value="Genomic_DNA"/>
</dbReference>
<proteinExistence type="predicted"/>
<dbReference type="STRING" id="771875.Ferpe_1570"/>
<evidence type="ECO:0000313" key="2">
    <source>
        <dbReference type="Proteomes" id="UP000007384"/>
    </source>
</evidence>
<gene>
    <name evidence="1" type="ordered locus">Ferpe_1570</name>
</gene>
<reference evidence="1" key="1">
    <citation type="submission" date="2012-03" db="EMBL/GenBank/DDBJ databases">
        <title>Complete sequence of Fervidobacterium pennivorans DSM 9078.</title>
        <authorList>
            <consortium name="US DOE Joint Genome Institute"/>
            <person name="Lucas S."/>
            <person name="Han J."/>
            <person name="Lapidus A."/>
            <person name="Cheng J.-F."/>
            <person name="Goodwin L."/>
            <person name="Pitluck S."/>
            <person name="Peters L."/>
            <person name="Ovchinnikova G."/>
            <person name="Lu M."/>
            <person name="Detter J.C."/>
            <person name="Han C."/>
            <person name="Tapia R."/>
            <person name="Land M."/>
            <person name="Hauser L."/>
            <person name="Kyrpides N."/>
            <person name="Ivanova N."/>
            <person name="Pagani I."/>
            <person name="Noll K.M."/>
            <person name="Woyke T."/>
        </authorList>
    </citation>
    <scope>NUCLEOTIDE SEQUENCE</scope>
    <source>
        <strain evidence="1">DSM 9078</strain>
    </source>
</reference>
<dbReference type="Proteomes" id="UP000007384">
    <property type="component" value="Chromosome"/>
</dbReference>
<protein>
    <submittedName>
        <fullName evidence="1">Uncharacterized protein</fullName>
    </submittedName>
</protein>
<evidence type="ECO:0000313" key="1">
    <source>
        <dbReference type="EMBL" id="AFG35634.1"/>
    </source>
</evidence>
<keyword evidence="2" id="KW-1185">Reference proteome</keyword>